<feature type="region of interest" description="Disordered" evidence="1">
    <location>
        <begin position="664"/>
        <end position="691"/>
    </location>
</feature>
<feature type="compositionally biased region" description="Basic and acidic residues" evidence="1">
    <location>
        <begin position="314"/>
        <end position="323"/>
    </location>
</feature>
<feature type="compositionally biased region" description="Polar residues" evidence="1">
    <location>
        <begin position="414"/>
        <end position="424"/>
    </location>
</feature>
<feature type="compositionally biased region" description="Polar residues" evidence="1">
    <location>
        <begin position="383"/>
        <end position="407"/>
    </location>
</feature>
<protein>
    <submittedName>
        <fullName evidence="2">Uncharacterized protein</fullName>
    </submittedName>
</protein>
<feature type="compositionally biased region" description="Polar residues" evidence="1">
    <location>
        <begin position="28"/>
        <end position="47"/>
    </location>
</feature>
<name>A0ABR3RL42_9PLEO</name>
<feature type="compositionally biased region" description="Polar residues" evidence="1">
    <location>
        <begin position="495"/>
        <end position="508"/>
    </location>
</feature>
<feature type="region of interest" description="Disordered" evidence="1">
    <location>
        <begin position="721"/>
        <end position="765"/>
    </location>
</feature>
<feature type="region of interest" description="Disordered" evidence="1">
    <location>
        <begin position="86"/>
        <end position="122"/>
    </location>
</feature>
<evidence type="ECO:0000256" key="1">
    <source>
        <dbReference type="SAM" id="MobiDB-lite"/>
    </source>
</evidence>
<feature type="region of interest" description="Disordered" evidence="1">
    <location>
        <begin position="224"/>
        <end position="424"/>
    </location>
</feature>
<evidence type="ECO:0000313" key="3">
    <source>
        <dbReference type="Proteomes" id="UP001521785"/>
    </source>
</evidence>
<sequence length="783" mass="85750">MPARNEDDLRRCSRPRSPPMSTIEEEASTSSDNGGSGSQPETPSTLEQARGYQRALIEAMPTSIADGFTRASVLLPVRSPNEASEFANAPLMRHETIDEPANVGGERRPDEEHELSQVHPMCDETGLEYVEDNQGRDTDELEQAPLMRHETNIASSANDELDELHQAPLMRHETTAGTAANDPADELDQFSRMRFETNSHIDAAHADALGSRLSYGTTLVDEDDDEIVGGAGDELGHVPSMGHENGPGHFHSSEPSTRSSTYSERMMFPMDTSNPPTLRSPYRSSSVYTSSANELDRAPTLPHESSGWISDESYFDRYIDPRADPNYNQGVTYYEGEDSSDEESGGELDRAPTMSHEAHEDHSSSSAELAELHTSPTLPHEVGNSSDSNVLPGSDGTSSELRATDITSGEDDILSTSKTNSFSSEHLREAFKTRIFGATRRPIVSRDSCGENEFDFGGAPLLPHERTNLLPDRSSSDSPNSKYGGERQRTDEFSDFSSFARRSTSSMFRSERSNLPHQMPRSDEDDLDLRDPSLEVFPMDREEVFSRVIDIGNRLPEDSIPSPIGEVGSPAVVSHSGSSVNLAPIRTSSTMSLQSIREDVSEDGGEQSRLASPVLMLASRVPKLPSPSSPIPIPKGEDMLTPMPRDQRPGYFESGHCTGFPDRDAHATAPAGRRRVSIKKGPGRTHEDDEDIDDTISKRYGKVFSTLALPPKPPQANVALPPNSSAVSFIEPEDANENCDTKSRSRTPYPNGDLNDDKASKGSNIAQKIYSQFRACFSSRNAR</sequence>
<feature type="region of interest" description="Disordered" evidence="1">
    <location>
        <begin position="456"/>
        <end position="527"/>
    </location>
</feature>
<evidence type="ECO:0000313" key="2">
    <source>
        <dbReference type="EMBL" id="KAL1605146.1"/>
    </source>
</evidence>
<gene>
    <name evidence="2" type="ORF">SLS60_004689</name>
</gene>
<feature type="compositionally biased region" description="Basic residues" evidence="1">
    <location>
        <begin position="672"/>
        <end position="683"/>
    </location>
</feature>
<dbReference type="Proteomes" id="UP001521785">
    <property type="component" value="Unassembled WGS sequence"/>
</dbReference>
<organism evidence="2 3">
    <name type="scientific">Paraconiothyrium brasiliense</name>
    <dbReference type="NCBI Taxonomy" id="300254"/>
    <lineage>
        <taxon>Eukaryota</taxon>
        <taxon>Fungi</taxon>
        <taxon>Dikarya</taxon>
        <taxon>Ascomycota</taxon>
        <taxon>Pezizomycotina</taxon>
        <taxon>Dothideomycetes</taxon>
        <taxon>Pleosporomycetidae</taxon>
        <taxon>Pleosporales</taxon>
        <taxon>Massarineae</taxon>
        <taxon>Didymosphaeriaceae</taxon>
        <taxon>Paraconiothyrium</taxon>
    </lineage>
</organism>
<feature type="compositionally biased region" description="Low complexity" evidence="1">
    <location>
        <begin position="364"/>
        <end position="373"/>
    </location>
</feature>
<reference evidence="2 3" key="1">
    <citation type="submission" date="2024-02" db="EMBL/GenBank/DDBJ databases">
        <title>De novo assembly and annotation of 12 fungi associated with fruit tree decline syndrome in Ontario, Canada.</title>
        <authorList>
            <person name="Sulman M."/>
            <person name="Ellouze W."/>
            <person name="Ilyukhin E."/>
        </authorList>
    </citation>
    <scope>NUCLEOTIDE SEQUENCE [LARGE SCALE GENOMIC DNA]</scope>
    <source>
        <strain evidence="2 3">M42-189</strain>
    </source>
</reference>
<proteinExistence type="predicted"/>
<feature type="compositionally biased region" description="Basic and acidic residues" evidence="1">
    <location>
        <begin position="1"/>
        <end position="11"/>
    </location>
</feature>
<keyword evidence="3" id="KW-1185">Reference proteome</keyword>
<feature type="compositionally biased region" description="Acidic residues" evidence="1">
    <location>
        <begin position="335"/>
        <end position="346"/>
    </location>
</feature>
<feature type="compositionally biased region" description="Basic and acidic residues" evidence="1">
    <location>
        <begin position="105"/>
        <end position="116"/>
    </location>
</feature>
<dbReference type="EMBL" id="JAKJXO020000005">
    <property type="protein sequence ID" value="KAL1605146.1"/>
    <property type="molecule type" value="Genomic_DNA"/>
</dbReference>
<accession>A0ABR3RL42</accession>
<feature type="compositionally biased region" description="Pro residues" evidence="1">
    <location>
        <begin position="624"/>
        <end position="633"/>
    </location>
</feature>
<comment type="caution">
    <text evidence="2">The sequence shown here is derived from an EMBL/GenBank/DDBJ whole genome shotgun (WGS) entry which is preliminary data.</text>
</comment>
<feature type="compositionally biased region" description="Low complexity" evidence="1">
    <location>
        <begin position="253"/>
        <end position="265"/>
    </location>
</feature>
<feature type="region of interest" description="Disordered" evidence="1">
    <location>
        <begin position="1"/>
        <end position="54"/>
    </location>
</feature>
<feature type="compositionally biased region" description="Low complexity" evidence="1">
    <location>
        <begin position="279"/>
        <end position="291"/>
    </location>
</feature>
<feature type="region of interest" description="Disordered" evidence="1">
    <location>
        <begin position="621"/>
        <end position="640"/>
    </location>
</feature>